<dbReference type="PANTHER" id="PTHR48057">
    <property type="entry name" value="LEUCINE-RICH REPEAT SERINE/THREONINE-PROTEIN KINASE 1"/>
    <property type="match status" value="1"/>
</dbReference>
<dbReference type="Pfam" id="PF00560">
    <property type="entry name" value="LRR_1"/>
    <property type="match status" value="1"/>
</dbReference>
<evidence type="ECO:0000256" key="4">
    <source>
        <dbReference type="ARBA" id="ARBA00022989"/>
    </source>
</evidence>
<sequence length="453" mass="50362">MHGSKACLETERTALLEIKGFFISISDVGYDDDISDIGHEDEILSSWVGGGRSSDCCDHWKGVKCNPTTRRVMQLSLSHTTKFNYSYDPLDRVSLLNMSLFDPFQELQSLDLSENWFEGVYENRGLANLRYLQVLDLSGNTNITGGSLTRLGLANLENLKALDLGYCGLTTLQGLANFRNLEVLDLSGNFNIAHGSLERQGLANLTNLKTLGLDACGITTLQGLANLTNLRVLDLSGNSISLSVTWLGLHKLKNLEALDLSFNNINGTVESQGICELKNLFELNLARNNIGGDLPDCLNNLTRLKVLDTSFNQLSGSLPSVIVNLTSLEYLDLSNNYFEGTFPISSLANHSKLKVLLLSTRNNNMLQLKTENFLPTFQLKVLRLPVCNLKVIPNFLVHQHELKYLDLSHNNLAGDFPTWILQNNTKLEVLCLTNNSFTGNLQLPHSKHIFFII</sequence>
<dbReference type="InterPro" id="IPR052595">
    <property type="entry name" value="LRRC69/RLP"/>
</dbReference>
<evidence type="ECO:0000256" key="5">
    <source>
        <dbReference type="ARBA" id="ARBA00023136"/>
    </source>
</evidence>
<dbReference type="InterPro" id="IPR032675">
    <property type="entry name" value="LRR_dom_sf"/>
</dbReference>
<organism evidence="7 8">
    <name type="scientific">Citrus unshiu</name>
    <name type="common">Satsuma mandarin</name>
    <name type="synonym">Citrus nobilis var. unshiu</name>
    <dbReference type="NCBI Taxonomy" id="55188"/>
    <lineage>
        <taxon>Eukaryota</taxon>
        <taxon>Viridiplantae</taxon>
        <taxon>Streptophyta</taxon>
        <taxon>Embryophyta</taxon>
        <taxon>Tracheophyta</taxon>
        <taxon>Spermatophyta</taxon>
        <taxon>Magnoliopsida</taxon>
        <taxon>eudicotyledons</taxon>
        <taxon>Gunneridae</taxon>
        <taxon>Pentapetalae</taxon>
        <taxon>rosids</taxon>
        <taxon>malvids</taxon>
        <taxon>Sapindales</taxon>
        <taxon>Rutaceae</taxon>
        <taxon>Aurantioideae</taxon>
        <taxon>Citrus</taxon>
    </lineage>
</organism>
<evidence type="ECO:0000313" key="8">
    <source>
        <dbReference type="Proteomes" id="UP000236630"/>
    </source>
</evidence>
<dbReference type="AlphaFoldDB" id="A0A2H5Q396"/>
<evidence type="ECO:0000256" key="1">
    <source>
        <dbReference type="ARBA" id="ARBA00022614"/>
    </source>
</evidence>
<keyword evidence="3" id="KW-0677">Repeat</keyword>
<dbReference type="FunFam" id="3.80.10.10:FF:000383">
    <property type="entry name" value="Leucine-rich repeat receptor protein kinase EMS1"/>
    <property type="match status" value="1"/>
</dbReference>
<proteinExistence type="predicted"/>
<evidence type="ECO:0000256" key="2">
    <source>
        <dbReference type="ARBA" id="ARBA00022692"/>
    </source>
</evidence>
<evidence type="ECO:0000313" key="7">
    <source>
        <dbReference type="EMBL" id="GAY59118.1"/>
    </source>
</evidence>
<dbReference type="Gene3D" id="3.80.10.10">
    <property type="entry name" value="Ribonuclease Inhibitor"/>
    <property type="match status" value="4"/>
</dbReference>
<dbReference type="InterPro" id="IPR003591">
    <property type="entry name" value="Leu-rich_rpt_typical-subtyp"/>
</dbReference>
<comment type="caution">
    <text evidence="7">The sequence shown here is derived from an EMBL/GenBank/DDBJ whole genome shotgun (WGS) entry which is preliminary data.</text>
</comment>
<dbReference type="Pfam" id="PF08263">
    <property type="entry name" value="LRRNT_2"/>
    <property type="match status" value="1"/>
</dbReference>
<keyword evidence="4" id="KW-1133">Transmembrane helix</keyword>
<dbReference type="InterPro" id="IPR013210">
    <property type="entry name" value="LRR_N_plant-typ"/>
</dbReference>
<keyword evidence="2" id="KW-0812">Transmembrane</keyword>
<protein>
    <recommendedName>
        <fullName evidence="6">Leucine-rich repeat-containing N-terminal plant-type domain-containing protein</fullName>
    </recommendedName>
</protein>
<dbReference type="SMART" id="SM00365">
    <property type="entry name" value="LRR_SD22"/>
    <property type="match status" value="5"/>
</dbReference>
<dbReference type="Proteomes" id="UP000236630">
    <property type="component" value="Unassembled WGS sequence"/>
</dbReference>
<dbReference type="EMBL" id="BDQV01000203">
    <property type="protein sequence ID" value="GAY59118.1"/>
    <property type="molecule type" value="Genomic_DNA"/>
</dbReference>
<reference evidence="7 8" key="1">
    <citation type="journal article" date="2017" name="Front. Genet.">
        <title>Draft sequencing of the heterozygous diploid genome of Satsuma (Citrus unshiu Marc.) using a hybrid assembly approach.</title>
        <authorList>
            <person name="Shimizu T."/>
            <person name="Tanizawa Y."/>
            <person name="Mochizuki T."/>
            <person name="Nagasaki H."/>
            <person name="Yoshioka T."/>
            <person name="Toyoda A."/>
            <person name="Fujiyama A."/>
            <person name="Kaminuma E."/>
            <person name="Nakamura Y."/>
        </authorList>
    </citation>
    <scope>NUCLEOTIDE SEQUENCE [LARGE SCALE GENOMIC DNA]</scope>
    <source>
        <strain evidence="8">cv. Miyagawa wase</strain>
    </source>
</reference>
<dbReference type="PANTHER" id="PTHR48057:SF30">
    <property type="entry name" value="DNA-DAMAGE-REPAIR_TOLERATION DRT100-LIKE PROTEIN"/>
    <property type="match status" value="1"/>
</dbReference>
<dbReference type="Pfam" id="PF12799">
    <property type="entry name" value="LRR_4"/>
    <property type="match status" value="2"/>
</dbReference>
<dbReference type="Pfam" id="PF13516">
    <property type="entry name" value="LRR_6"/>
    <property type="match status" value="1"/>
</dbReference>
<keyword evidence="1" id="KW-0433">Leucine-rich repeat</keyword>
<keyword evidence="5" id="KW-0472">Membrane</keyword>
<dbReference type="InterPro" id="IPR001611">
    <property type="entry name" value="Leu-rich_rpt"/>
</dbReference>
<dbReference type="Pfam" id="PF13855">
    <property type="entry name" value="LRR_8"/>
    <property type="match status" value="1"/>
</dbReference>
<accession>A0A2H5Q396</accession>
<dbReference type="SMART" id="SM00369">
    <property type="entry name" value="LRR_TYP"/>
    <property type="match status" value="6"/>
</dbReference>
<dbReference type="InterPro" id="IPR025875">
    <property type="entry name" value="Leu-rich_rpt_4"/>
</dbReference>
<dbReference type="SUPFAM" id="SSF52058">
    <property type="entry name" value="L domain-like"/>
    <property type="match status" value="2"/>
</dbReference>
<gene>
    <name evidence="7" type="ORF">CUMW_192120</name>
</gene>
<evidence type="ECO:0000259" key="6">
    <source>
        <dbReference type="Pfam" id="PF08263"/>
    </source>
</evidence>
<feature type="domain" description="Leucine-rich repeat-containing N-terminal plant-type" evidence="6">
    <location>
        <begin position="10"/>
        <end position="66"/>
    </location>
</feature>
<dbReference type="PRINTS" id="PR00019">
    <property type="entry name" value="LEURICHRPT"/>
</dbReference>
<keyword evidence="8" id="KW-1185">Reference proteome</keyword>
<evidence type="ECO:0000256" key="3">
    <source>
        <dbReference type="ARBA" id="ARBA00022737"/>
    </source>
</evidence>
<name>A0A2H5Q396_CITUN</name>